<dbReference type="InterPro" id="IPR013083">
    <property type="entry name" value="Znf_RING/FYVE/PHD"/>
</dbReference>
<evidence type="ECO:0000313" key="15">
    <source>
        <dbReference type="EnsemblPlants" id="KQL02065"/>
    </source>
</evidence>
<evidence type="ECO:0000256" key="1">
    <source>
        <dbReference type="ARBA" id="ARBA00004167"/>
    </source>
</evidence>
<keyword evidence="16" id="KW-1185">Reference proteome</keyword>
<comment type="similarity">
    <text evidence="11">Belongs to the RING-type zinc finger family. ATL subfamily.</text>
</comment>
<evidence type="ECO:0000256" key="2">
    <source>
        <dbReference type="ARBA" id="ARBA00004906"/>
    </source>
</evidence>
<reference evidence="16" key="1">
    <citation type="journal article" date="2012" name="Nat. Biotechnol.">
        <title>Reference genome sequence of the model plant Setaria.</title>
        <authorList>
            <person name="Bennetzen J.L."/>
            <person name="Schmutz J."/>
            <person name="Wang H."/>
            <person name="Percifield R."/>
            <person name="Hawkins J."/>
            <person name="Pontaroli A.C."/>
            <person name="Estep M."/>
            <person name="Feng L."/>
            <person name="Vaughn J.N."/>
            <person name="Grimwood J."/>
            <person name="Jenkins J."/>
            <person name="Barry K."/>
            <person name="Lindquist E."/>
            <person name="Hellsten U."/>
            <person name="Deshpande S."/>
            <person name="Wang X."/>
            <person name="Wu X."/>
            <person name="Mitros T."/>
            <person name="Triplett J."/>
            <person name="Yang X."/>
            <person name="Ye C.Y."/>
            <person name="Mauro-Herrera M."/>
            <person name="Wang L."/>
            <person name="Li P."/>
            <person name="Sharma M."/>
            <person name="Sharma R."/>
            <person name="Ronald P.C."/>
            <person name="Panaud O."/>
            <person name="Kellogg E.A."/>
            <person name="Brutnell T.P."/>
            <person name="Doust A.N."/>
            <person name="Tuskan G.A."/>
            <person name="Rokhsar D."/>
            <person name="Devos K.M."/>
        </authorList>
    </citation>
    <scope>NUCLEOTIDE SEQUENCE [LARGE SCALE GENOMIC DNA]</scope>
    <source>
        <strain evidence="16">cv. Yugu1</strain>
    </source>
</reference>
<evidence type="ECO:0000256" key="3">
    <source>
        <dbReference type="ARBA" id="ARBA00022679"/>
    </source>
</evidence>
<sequence length="173" mass="19003">MLNCFRRRRGGRPARPPSSGVGSRWRQSLGEAARSSFSDPDPNQDKGVTTANIMAGLRPSQPTLAASTTPTSRPHGCRSHEVIANDVLQSECIVRLQDFNADEALRAMPYSHAFHHHCISEWLSRKASCPLCRRHLPTAPTPMLDEEDDIGRVEWVDTSGKVEWVDGGGGESS</sequence>
<dbReference type="Gene3D" id="3.30.40.10">
    <property type="entry name" value="Zinc/RING finger domain, C3HC4 (zinc finger)"/>
    <property type="match status" value="1"/>
</dbReference>
<name>K3YL41_SETIT</name>
<dbReference type="AlphaFoldDB" id="K3YL41"/>
<dbReference type="GO" id="GO:0008270">
    <property type="term" value="F:zinc ion binding"/>
    <property type="evidence" value="ECO:0007669"/>
    <property type="project" value="UniProtKB-KW"/>
</dbReference>
<dbReference type="GO" id="GO:0016020">
    <property type="term" value="C:membrane"/>
    <property type="evidence" value="ECO:0007669"/>
    <property type="project" value="UniProtKB-SubCell"/>
</dbReference>
<feature type="domain" description="RING-type" evidence="14">
    <location>
        <begin position="92"/>
        <end position="133"/>
    </location>
</feature>
<evidence type="ECO:0000313" key="16">
    <source>
        <dbReference type="Proteomes" id="UP000004995"/>
    </source>
</evidence>
<dbReference type="EnsemblPlants" id="KQL02065">
    <property type="protein sequence ID" value="KQL02065"/>
    <property type="gene ID" value="SETIT_014962mg"/>
</dbReference>
<evidence type="ECO:0000256" key="9">
    <source>
        <dbReference type="ARBA" id="ARBA00022989"/>
    </source>
</evidence>
<proteinExistence type="inferred from homology"/>
<protein>
    <recommendedName>
        <fullName evidence="14">RING-type domain-containing protein</fullName>
    </recommendedName>
</protein>
<dbReference type="GO" id="GO:0061630">
    <property type="term" value="F:ubiquitin protein ligase activity"/>
    <property type="evidence" value="ECO:0000318"/>
    <property type="project" value="GO_Central"/>
</dbReference>
<dbReference type="PANTHER" id="PTHR45768">
    <property type="entry name" value="E3 UBIQUITIN-PROTEIN LIGASE RNF13-LIKE"/>
    <property type="match status" value="1"/>
</dbReference>
<evidence type="ECO:0000256" key="4">
    <source>
        <dbReference type="ARBA" id="ARBA00022692"/>
    </source>
</evidence>
<comment type="pathway">
    <text evidence="2">Protein modification; protein ubiquitination.</text>
</comment>
<evidence type="ECO:0000256" key="11">
    <source>
        <dbReference type="ARBA" id="ARBA00024209"/>
    </source>
</evidence>
<reference evidence="15" key="2">
    <citation type="submission" date="2018-08" db="UniProtKB">
        <authorList>
            <consortium name="EnsemblPlants"/>
        </authorList>
    </citation>
    <scope>IDENTIFICATION</scope>
    <source>
        <strain evidence="15">Yugu1</strain>
    </source>
</reference>
<feature type="region of interest" description="Disordered" evidence="13">
    <location>
        <begin position="1"/>
        <end position="76"/>
    </location>
</feature>
<dbReference type="GO" id="GO:0005737">
    <property type="term" value="C:cytoplasm"/>
    <property type="evidence" value="ECO:0000318"/>
    <property type="project" value="GO_Central"/>
</dbReference>
<keyword evidence="6 12" id="KW-0863">Zinc-finger</keyword>
<dbReference type="PANTHER" id="PTHR45768:SF18">
    <property type="entry name" value="RING-H2 FINGER PROTEIN ATL47-RELATED"/>
    <property type="match status" value="1"/>
</dbReference>
<evidence type="ECO:0000256" key="6">
    <source>
        <dbReference type="ARBA" id="ARBA00022771"/>
    </source>
</evidence>
<evidence type="ECO:0000256" key="12">
    <source>
        <dbReference type="PROSITE-ProRule" id="PRU00175"/>
    </source>
</evidence>
<keyword evidence="7" id="KW-0833">Ubl conjugation pathway</keyword>
<keyword evidence="3" id="KW-0808">Transferase</keyword>
<evidence type="ECO:0000256" key="7">
    <source>
        <dbReference type="ARBA" id="ARBA00022786"/>
    </source>
</evidence>
<comment type="subcellular location">
    <subcellularLocation>
        <location evidence="1">Membrane</location>
        <topology evidence="1">Single-pass membrane protein</topology>
    </subcellularLocation>
</comment>
<dbReference type="HOGENOM" id="CLU_1550192_0_0_1"/>
<evidence type="ECO:0000256" key="10">
    <source>
        <dbReference type="ARBA" id="ARBA00023136"/>
    </source>
</evidence>
<dbReference type="InterPro" id="IPR001841">
    <property type="entry name" value="Znf_RING"/>
</dbReference>
<evidence type="ECO:0000256" key="13">
    <source>
        <dbReference type="SAM" id="MobiDB-lite"/>
    </source>
</evidence>
<dbReference type="GO" id="GO:0016567">
    <property type="term" value="P:protein ubiquitination"/>
    <property type="evidence" value="ECO:0000318"/>
    <property type="project" value="GO_Central"/>
</dbReference>
<keyword evidence="10" id="KW-0472">Membrane</keyword>
<evidence type="ECO:0000259" key="14">
    <source>
        <dbReference type="PROSITE" id="PS50089"/>
    </source>
</evidence>
<evidence type="ECO:0000256" key="5">
    <source>
        <dbReference type="ARBA" id="ARBA00022723"/>
    </source>
</evidence>
<organism evidence="15 16">
    <name type="scientific">Setaria italica</name>
    <name type="common">Foxtail millet</name>
    <name type="synonym">Panicum italicum</name>
    <dbReference type="NCBI Taxonomy" id="4555"/>
    <lineage>
        <taxon>Eukaryota</taxon>
        <taxon>Viridiplantae</taxon>
        <taxon>Streptophyta</taxon>
        <taxon>Embryophyta</taxon>
        <taxon>Tracheophyta</taxon>
        <taxon>Spermatophyta</taxon>
        <taxon>Magnoliopsida</taxon>
        <taxon>Liliopsida</taxon>
        <taxon>Poales</taxon>
        <taxon>Poaceae</taxon>
        <taxon>PACMAD clade</taxon>
        <taxon>Panicoideae</taxon>
        <taxon>Panicodae</taxon>
        <taxon>Paniceae</taxon>
        <taxon>Cenchrinae</taxon>
        <taxon>Setaria</taxon>
    </lineage>
</organism>
<keyword evidence="5" id="KW-0479">Metal-binding</keyword>
<dbReference type="Pfam" id="PF12678">
    <property type="entry name" value="zf-rbx1"/>
    <property type="match status" value="1"/>
</dbReference>
<keyword evidence="9" id="KW-1133">Transmembrane helix</keyword>
<feature type="compositionally biased region" description="Basic residues" evidence="13">
    <location>
        <begin position="1"/>
        <end position="12"/>
    </location>
</feature>
<keyword evidence="8" id="KW-0862">Zinc</keyword>
<feature type="compositionally biased region" description="Polar residues" evidence="13">
    <location>
        <begin position="60"/>
        <end position="72"/>
    </location>
</feature>
<dbReference type="InterPro" id="IPR024766">
    <property type="entry name" value="Znf_RING_H2"/>
</dbReference>
<dbReference type="Gramene" id="KQL02065">
    <property type="protein sequence ID" value="KQL02065"/>
    <property type="gene ID" value="SETIT_014962mg"/>
</dbReference>
<dbReference type="SUPFAM" id="SSF57850">
    <property type="entry name" value="RING/U-box"/>
    <property type="match status" value="1"/>
</dbReference>
<dbReference type="Proteomes" id="UP000004995">
    <property type="component" value="Unassembled WGS sequence"/>
</dbReference>
<evidence type="ECO:0000256" key="8">
    <source>
        <dbReference type="ARBA" id="ARBA00022833"/>
    </source>
</evidence>
<dbReference type="InParanoid" id="K3YL41"/>
<keyword evidence="4" id="KW-0812">Transmembrane</keyword>
<accession>K3YL41</accession>
<dbReference type="PROSITE" id="PS50089">
    <property type="entry name" value="ZF_RING_2"/>
    <property type="match status" value="1"/>
</dbReference>
<dbReference type="EMBL" id="AGNK02003910">
    <property type="status" value="NOT_ANNOTATED_CDS"/>
    <property type="molecule type" value="Genomic_DNA"/>
</dbReference>